<feature type="chain" id="PRO_5032487085" evidence="3">
    <location>
        <begin position="33"/>
        <end position="519"/>
    </location>
</feature>
<accession>A0A839IM46</accession>
<keyword evidence="7" id="KW-1185">Reference proteome</keyword>
<dbReference type="Gene3D" id="1.10.530.10">
    <property type="match status" value="1"/>
</dbReference>
<evidence type="ECO:0000256" key="1">
    <source>
        <dbReference type="ARBA" id="ARBA00007734"/>
    </source>
</evidence>
<evidence type="ECO:0000259" key="5">
    <source>
        <dbReference type="Pfam" id="PF11873"/>
    </source>
</evidence>
<dbReference type="InterPro" id="IPR000189">
    <property type="entry name" value="Transglyc_AS"/>
</dbReference>
<keyword evidence="6" id="KW-0456">Lyase</keyword>
<dbReference type="PROSITE" id="PS51257">
    <property type="entry name" value="PROKAR_LIPOPROTEIN"/>
    <property type="match status" value="1"/>
</dbReference>
<dbReference type="SUPFAM" id="SSF53955">
    <property type="entry name" value="Lysozyme-like"/>
    <property type="match status" value="1"/>
</dbReference>
<keyword evidence="3" id="KW-0732">Signal</keyword>
<gene>
    <name evidence="6" type="primary">mltC</name>
    <name evidence="6" type="ORF">H4O21_03085</name>
</gene>
<dbReference type="GO" id="GO:0000270">
    <property type="term" value="P:peptidoglycan metabolic process"/>
    <property type="evidence" value="ECO:0007669"/>
    <property type="project" value="InterPro"/>
</dbReference>
<dbReference type="PANTHER" id="PTHR37423">
    <property type="entry name" value="SOLUBLE LYTIC MUREIN TRANSGLYCOSYLASE-RELATED"/>
    <property type="match status" value="1"/>
</dbReference>
<dbReference type="InterPro" id="IPR008258">
    <property type="entry name" value="Transglycosylase_SLT_dom_1"/>
</dbReference>
<name>A0A839IM46_9GAMM</name>
<proteinExistence type="inferred from homology"/>
<dbReference type="Pfam" id="PF01464">
    <property type="entry name" value="SLT"/>
    <property type="match status" value="1"/>
</dbReference>
<sequence length="519" mass="57109">MDKAKQHMTLNRSKSIISLAISVALLTGCATGGNGNNASQPPADPPESLTPLPPPGYRAPDSNKQDVVIQPVAAPDSAQLLPQASDIEAEPLPIETVDSITAELQALDSKAPTASAITEPAVQPVTEPVSLPPASPPANSSYTTPAASSAPAANSAVTKGSDWISMFPNMAEEYREFQEVTTQLKQAWLRYKQKADELHRKAGQIWGDDNVQESSRDKYVKYGDGYGSRGEVDFAQGNILVETAVESGHQQRLKEAIVTTLLTPDDMRDPELFSDKHVTWSGPSVLSGQVRDHDGVLVQWEWRAKRYADWLVANKLQRLSSGGRTIYRIEIPMEANHQQVRGQKYESLVRQAAQRYSVAESLIYSIMETESHFNPYATSHIPAYGLMQVVPSTAGKDVFQRIKKKSGQPTRSYLFNPANNIDTGAAYLSILDDIYLKDVTHPLSREYCIISAYNGGAGNVLKTFSRDRKHAVQVINSLTPQQVYLKLNHNHPSAESRRYIEKVVKAKQKYDGIAVAQAR</sequence>
<dbReference type="Proteomes" id="UP000565262">
    <property type="component" value="Unassembled WGS sequence"/>
</dbReference>
<feature type="signal peptide" evidence="3">
    <location>
        <begin position="1"/>
        <end position="32"/>
    </location>
</feature>
<dbReference type="Pfam" id="PF11873">
    <property type="entry name" value="Mltc_N"/>
    <property type="match status" value="1"/>
</dbReference>
<dbReference type="EMBL" id="JACJFM010000003">
    <property type="protein sequence ID" value="MBB1485592.1"/>
    <property type="molecule type" value="Genomic_DNA"/>
</dbReference>
<feature type="domain" description="Transglycosylase SLT" evidence="4">
    <location>
        <begin position="348"/>
        <end position="471"/>
    </location>
</feature>
<comment type="caution">
    <text evidence="6">The sequence shown here is derived from an EMBL/GenBank/DDBJ whole genome shotgun (WGS) entry which is preliminary data.</text>
</comment>
<feature type="compositionally biased region" description="Low complexity" evidence="2">
    <location>
        <begin position="137"/>
        <end position="155"/>
    </location>
</feature>
<comment type="similarity">
    <text evidence="1">Belongs to the transglycosylase Slt family.</text>
</comment>
<dbReference type="GO" id="GO:0008933">
    <property type="term" value="F:peptidoglycan lytic transglycosylase activity"/>
    <property type="evidence" value="ECO:0007669"/>
    <property type="project" value="InterPro"/>
</dbReference>
<dbReference type="RefSeq" id="WP_182807383.1">
    <property type="nucleotide sequence ID" value="NZ_JACJFM010000003.1"/>
</dbReference>
<dbReference type="PANTHER" id="PTHR37423:SF2">
    <property type="entry name" value="MEMBRANE-BOUND LYTIC MUREIN TRANSGLYCOSYLASE C"/>
    <property type="match status" value="1"/>
</dbReference>
<evidence type="ECO:0000256" key="3">
    <source>
        <dbReference type="SAM" id="SignalP"/>
    </source>
</evidence>
<feature type="region of interest" description="Disordered" evidence="2">
    <location>
        <begin position="31"/>
        <end position="75"/>
    </location>
</feature>
<dbReference type="GO" id="GO:0016020">
    <property type="term" value="C:membrane"/>
    <property type="evidence" value="ECO:0007669"/>
    <property type="project" value="InterPro"/>
</dbReference>
<dbReference type="InterPro" id="IPR023346">
    <property type="entry name" value="Lysozyme-like_dom_sf"/>
</dbReference>
<dbReference type="PROSITE" id="PS00922">
    <property type="entry name" value="TRANSGLYCOSYLASE"/>
    <property type="match status" value="1"/>
</dbReference>
<dbReference type="AlphaFoldDB" id="A0A839IM46"/>
<evidence type="ECO:0000256" key="2">
    <source>
        <dbReference type="SAM" id="MobiDB-lite"/>
    </source>
</evidence>
<dbReference type="CDD" id="cd16893">
    <property type="entry name" value="LT_MltC_MltE"/>
    <property type="match status" value="1"/>
</dbReference>
<protein>
    <submittedName>
        <fullName evidence="6">Membrane-bound lytic murein transglycosylase MltC</fullName>
        <ecNumber evidence="6">4.2.2.-</ecNumber>
    </submittedName>
</protein>
<evidence type="ECO:0000313" key="7">
    <source>
        <dbReference type="Proteomes" id="UP000565262"/>
    </source>
</evidence>
<feature type="region of interest" description="Disordered" evidence="2">
    <location>
        <begin position="125"/>
        <end position="155"/>
    </location>
</feature>
<organism evidence="6 7">
    <name type="scientific">Oceanospirillum sediminis</name>
    <dbReference type="NCBI Taxonomy" id="2760088"/>
    <lineage>
        <taxon>Bacteria</taxon>
        <taxon>Pseudomonadati</taxon>
        <taxon>Pseudomonadota</taxon>
        <taxon>Gammaproteobacteria</taxon>
        <taxon>Oceanospirillales</taxon>
        <taxon>Oceanospirillaceae</taxon>
        <taxon>Oceanospirillum</taxon>
    </lineage>
</organism>
<dbReference type="NCBIfam" id="NF008670">
    <property type="entry name" value="PRK11671.1"/>
    <property type="match status" value="1"/>
</dbReference>
<feature type="domain" description="Murein transglycosylase-C N-terminal" evidence="5">
    <location>
        <begin position="196"/>
        <end position="344"/>
    </location>
</feature>
<evidence type="ECO:0000259" key="4">
    <source>
        <dbReference type="Pfam" id="PF01464"/>
    </source>
</evidence>
<evidence type="ECO:0000313" key="6">
    <source>
        <dbReference type="EMBL" id="MBB1485592.1"/>
    </source>
</evidence>
<dbReference type="EC" id="4.2.2.-" evidence="6"/>
<dbReference type="InterPro" id="IPR024570">
    <property type="entry name" value="Murein_transglycosylaseC_N"/>
</dbReference>
<reference evidence="6 7" key="1">
    <citation type="submission" date="2020-08" db="EMBL/GenBank/DDBJ databases">
        <title>Oceanospirillum sp. nov. isolated from marine sediment.</title>
        <authorList>
            <person name="Ji X."/>
        </authorList>
    </citation>
    <scope>NUCLEOTIDE SEQUENCE [LARGE SCALE GENOMIC DNA]</scope>
    <source>
        <strain evidence="6 7">D5</strain>
    </source>
</reference>